<name>A0A8B8I1Y0_VANTA</name>
<feature type="region of interest" description="Disordered" evidence="14">
    <location>
        <begin position="1"/>
        <end position="36"/>
    </location>
</feature>
<keyword evidence="3" id="KW-0479">Metal-binding</keyword>
<feature type="compositionally biased region" description="Polar residues" evidence="14">
    <location>
        <begin position="723"/>
        <end position="735"/>
    </location>
</feature>
<feature type="compositionally biased region" description="Basic and acidic residues" evidence="14">
    <location>
        <begin position="707"/>
        <end position="722"/>
    </location>
</feature>
<evidence type="ECO:0000256" key="6">
    <source>
        <dbReference type="ARBA" id="ARBA00022771"/>
    </source>
</evidence>
<gene>
    <name evidence="17" type="primary">LOC113397134</name>
</gene>
<dbReference type="OrthoDB" id="6286493at2759"/>
<dbReference type="GO" id="GO:0031490">
    <property type="term" value="F:chromatin DNA binding"/>
    <property type="evidence" value="ECO:0007669"/>
    <property type="project" value="TreeGrafter"/>
</dbReference>
<dbReference type="PANTHER" id="PTHR46357:SF1">
    <property type="entry name" value="TRANSCRIPTIONAL REGULATOR ATRX"/>
    <property type="match status" value="1"/>
</dbReference>
<dbReference type="GO" id="GO:0006338">
    <property type="term" value="P:chromatin remodeling"/>
    <property type="evidence" value="ECO:0007669"/>
    <property type="project" value="TreeGrafter"/>
</dbReference>
<evidence type="ECO:0000256" key="2">
    <source>
        <dbReference type="ARBA" id="ARBA00007025"/>
    </source>
</evidence>
<accession>A0A8B8I1Y0</accession>
<evidence type="ECO:0000313" key="16">
    <source>
        <dbReference type="Proteomes" id="UP001652626"/>
    </source>
</evidence>
<evidence type="ECO:0000256" key="14">
    <source>
        <dbReference type="SAM" id="MobiDB-lite"/>
    </source>
</evidence>
<dbReference type="InterPro" id="IPR052131">
    <property type="entry name" value="ATRX_domain-containing"/>
</dbReference>
<dbReference type="OMA" id="WAVLRYC"/>
<dbReference type="Proteomes" id="UP001652626">
    <property type="component" value="Chromosome 3"/>
</dbReference>
<keyword evidence="10" id="KW-0238">DNA-binding</keyword>
<keyword evidence="6" id="KW-0863">Zinc-finger</keyword>
<dbReference type="InterPro" id="IPR013083">
    <property type="entry name" value="Znf_RING/FYVE/PHD"/>
</dbReference>
<comment type="subcellular location">
    <subcellularLocation>
        <location evidence="1">Nucleus</location>
    </subcellularLocation>
</comment>
<keyword evidence="7" id="KW-0378">Hydrolase</keyword>
<dbReference type="PANTHER" id="PTHR46357">
    <property type="entry name" value="TRANSCRIPTIONAL REGULATOR ATRX"/>
    <property type="match status" value="1"/>
</dbReference>
<dbReference type="PROSITE" id="PS00518">
    <property type="entry name" value="ZF_RING_1"/>
    <property type="match status" value="1"/>
</dbReference>
<evidence type="ECO:0000256" key="5">
    <source>
        <dbReference type="ARBA" id="ARBA00022763"/>
    </source>
</evidence>
<evidence type="ECO:0000256" key="4">
    <source>
        <dbReference type="ARBA" id="ARBA00022741"/>
    </source>
</evidence>
<dbReference type="SUPFAM" id="SSF57903">
    <property type="entry name" value="FYVE/PHD zinc finger"/>
    <property type="match status" value="1"/>
</dbReference>
<keyword evidence="4" id="KW-0547">Nucleotide-binding</keyword>
<organism evidence="16 17">
    <name type="scientific">Vanessa tameamea</name>
    <name type="common">Kamehameha butterfly</name>
    <dbReference type="NCBI Taxonomy" id="334116"/>
    <lineage>
        <taxon>Eukaryota</taxon>
        <taxon>Metazoa</taxon>
        <taxon>Ecdysozoa</taxon>
        <taxon>Arthropoda</taxon>
        <taxon>Hexapoda</taxon>
        <taxon>Insecta</taxon>
        <taxon>Pterygota</taxon>
        <taxon>Neoptera</taxon>
        <taxon>Endopterygota</taxon>
        <taxon>Lepidoptera</taxon>
        <taxon>Glossata</taxon>
        <taxon>Ditrysia</taxon>
        <taxon>Papilionoidea</taxon>
        <taxon>Nymphalidae</taxon>
        <taxon>Nymphalinae</taxon>
        <taxon>Vanessa</taxon>
    </lineage>
</organism>
<dbReference type="Gene3D" id="3.30.40.10">
    <property type="entry name" value="Zinc/RING finger domain, C3HC4 (zinc finger)"/>
    <property type="match status" value="1"/>
</dbReference>
<feature type="region of interest" description="Disordered" evidence="14">
    <location>
        <begin position="698"/>
        <end position="735"/>
    </location>
</feature>
<dbReference type="AlphaFoldDB" id="A0A8B8I1Y0"/>
<keyword evidence="16" id="KW-1185">Reference proteome</keyword>
<dbReference type="RefSeq" id="XP_026491084.2">
    <property type="nucleotide sequence ID" value="XM_026635299.2"/>
</dbReference>
<dbReference type="GO" id="GO:0005634">
    <property type="term" value="C:nucleus"/>
    <property type="evidence" value="ECO:0007669"/>
    <property type="project" value="UniProtKB-SubCell"/>
</dbReference>
<dbReference type="GO" id="GO:0008270">
    <property type="term" value="F:zinc ion binding"/>
    <property type="evidence" value="ECO:0007669"/>
    <property type="project" value="UniProtKB-KW"/>
</dbReference>
<evidence type="ECO:0000256" key="9">
    <source>
        <dbReference type="ARBA" id="ARBA00022840"/>
    </source>
</evidence>
<dbReference type="GO" id="GO:0005524">
    <property type="term" value="F:ATP binding"/>
    <property type="evidence" value="ECO:0007669"/>
    <property type="project" value="UniProtKB-KW"/>
</dbReference>
<dbReference type="GO" id="GO:0031297">
    <property type="term" value="P:replication fork processing"/>
    <property type="evidence" value="ECO:0007669"/>
    <property type="project" value="TreeGrafter"/>
</dbReference>
<dbReference type="CDD" id="cd11726">
    <property type="entry name" value="ADDz_ATRX"/>
    <property type="match status" value="1"/>
</dbReference>
<evidence type="ECO:0000256" key="11">
    <source>
        <dbReference type="ARBA" id="ARBA00023204"/>
    </source>
</evidence>
<feature type="region of interest" description="Disordered" evidence="14">
    <location>
        <begin position="536"/>
        <end position="565"/>
    </location>
</feature>
<keyword evidence="5" id="KW-0227">DNA damage</keyword>
<dbReference type="GeneID" id="113397134"/>
<evidence type="ECO:0000256" key="3">
    <source>
        <dbReference type="ARBA" id="ARBA00022723"/>
    </source>
</evidence>
<evidence type="ECO:0000256" key="8">
    <source>
        <dbReference type="ARBA" id="ARBA00022833"/>
    </source>
</evidence>
<evidence type="ECO:0000256" key="13">
    <source>
        <dbReference type="ARBA" id="ARBA00047995"/>
    </source>
</evidence>
<feature type="region of interest" description="Disordered" evidence="14">
    <location>
        <begin position="763"/>
        <end position="796"/>
    </location>
</feature>
<feature type="compositionally biased region" description="Polar residues" evidence="14">
    <location>
        <begin position="1"/>
        <end position="10"/>
    </location>
</feature>
<dbReference type="GO" id="GO:0016787">
    <property type="term" value="F:hydrolase activity"/>
    <property type="evidence" value="ECO:0007669"/>
    <property type="project" value="UniProtKB-KW"/>
</dbReference>
<dbReference type="InterPro" id="IPR017907">
    <property type="entry name" value="Znf_RING_CS"/>
</dbReference>
<sequence>MSDIANNETIEVSEKPVQENEDVKFPPFPDPTDNDFEDDIPEEERIYYKNKFKDLNTVTSVRLHCSACDRHLGCSARNESRMRPHPLLRTLVCHTCHTFYNSGEFEKGDDGSELYCRWCGQGGQVYCCSECPHVFCAKCIRRNLGNPKIKEIEELDDWKCFKCNNKCLWDLRAICWAVLRYCDLKNKIAYETQDLVLKETYQKHCALDHSECCKNKVRKKDSKRKESESTPSTRKSTAAAVISKIPPTIQVKKFASINMEESVNIKSEKKAQKRPASPKHKAILIKNPIAISSKMGNQLTPVPKKIRMPNSPVINPVRFSNDRKTPQTYGNFTKIRPKPPQMSIMFNGFNNTATYSNDNINLSLENLTQGLDMSAVAAIAGSSNDDDVVCTPDFPLEPLCEVTEDNGDDDVQCMTPGPAFTPKPPPPPPPLVVRNNNTLPDLSPENIVKMTENDVTVNTTTGGLKFRVDPQTLSSNKMYRLPDGRIFAINANPSMPGGYSATIVALTDNNSGKVTSKGTTFAAKLSAVSAQAATPPPLKYVTRNQASRSPNKRSTPKSAKVGKGTDASRICDLNVPVEWYRYNLIDAIDALEYSLSRLHHLKKNATTMHLRTRSINEMRNLHKSLERSLTTSMTRFKEVRDNLNKEFKQYIAKKTSNNLSDDDDVEILHEDDNDDPIFIDENSLESNAHDNQEVDLTAVGSSDLNDSNERSSEKNDLSRNEADTLNTDHNNSNFVKINSNMSTQILTCKQNDVHTDYDHTENQNVSINSEQKSDEKDDSSENQNEQNSKNQNKPCNARREKIDCKELINNIICKTETSITSTKKIDMLDEDKILNESLISPENVKKDTEMSEEMIENLLKDDNAGDDDTQNTQSFNISDEIQDAQSSEKD</sequence>
<dbReference type="InterPro" id="IPR041430">
    <property type="entry name" value="ADD_ATRX"/>
</dbReference>
<reference evidence="16" key="1">
    <citation type="submission" date="2025-05" db="UniProtKB">
        <authorList>
            <consortium name="RefSeq"/>
        </authorList>
    </citation>
    <scope>NUCLEOTIDE SEQUENCE [LARGE SCALE GENOMIC DNA]</scope>
</reference>
<comment type="similarity">
    <text evidence="2">Belongs to the SNF2/RAD54 helicase family.</text>
</comment>
<proteinExistence type="inferred from homology"/>
<evidence type="ECO:0000259" key="15">
    <source>
        <dbReference type="PROSITE" id="PS51533"/>
    </source>
</evidence>
<evidence type="ECO:0000256" key="7">
    <source>
        <dbReference type="ARBA" id="ARBA00022801"/>
    </source>
</evidence>
<dbReference type="GO" id="GO:0003678">
    <property type="term" value="F:DNA helicase activity"/>
    <property type="evidence" value="ECO:0007669"/>
    <property type="project" value="UniProtKB-EC"/>
</dbReference>
<evidence type="ECO:0000256" key="12">
    <source>
        <dbReference type="ARBA" id="ARBA00023242"/>
    </source>
</evidence>
<evidence type="ECO:0000256" key="10">
    <source>
        <dbReference type="ARBA" id="ARBA00023125"/>
    </source>
</evidence>
<feature type="region of interest" description="Disordered" evidence="14">
    <location>
        <begin position="301"/>
        <end position="336"/>
    </location>
</feature>
<keyword evidence="8" id="KW-0862">Zinc</keyword>
<dbReference type="PROSITE" id="PS51533">
    <property type="entry name" value="ADD"/>
    <property type="match status" value="1"/>
</dbReference>
<feature type="compositionally biased region" description="Low complexity" evidence="14">
    <location>
        <begin position="781"/>
        <end position="793"/>
    </location>
</feature>
<protein>
    <submittedName>
        <fullName evidence="17">Uncharacterized protein LOC113397134</fullName>
    </submittedName>
</protein>
<feature type="compositionally biased region" description="Basic and acidic residues" evidence="14">
    <location>
        <begin position="12"/>
        <end position="24"/>
    </location>
</feature>
<evidence type="ECO:0000256" key="1">
    <source>
        <dbReference type="ARBA" id="ARBA00004123"/>
    </source>
</evidence>
<feature type="domain" description="PHD-type" evidence="15">
    <location>
        <begin position="53"/>
        <end position="191"/>
    </location>
</feature>
<dbReference type="GO" id="GO:0005721">
    <property type="term" value="C:pericentric heterochromatin"/>
    <property type="evidence" value="ECO:0007669"/>
    <property type="project" value="TreeGrafter"/>
</dbReference>
<keyword evidence="11" id="KW-0234">DNA repair</keyword>
<feature type="region of interest" description="Disordered" evidence="14">
    <location>
        <begin position="857"/>
        <end position="890"/>
    </location>
</feature>
<reference evidence="17" key="2">
    <citation type="submission" date="2025-08" db="UniProtKB">
        <authorList>
            <consortium name="RefSeq"/>
        </authorList>
    </citation>
    <scope>IDENTIFICATION</scope>
    <source>
        <tissue evidence="17">Whole body</tissue>
    </source>
</reference>
<keyword evidence="12" id="KW-0539">Nucleus</keyword>
<dbReference type="Pfam" id="PF17981">
    <property type="entry name" value="ADD_ATRX"/>
    <property type="match status" value="1"/>
</dbReference>
<dbReference type="GO" id="GO:0010468">
    <property type="term" value="P:regulation of gene expression"/>
    <property type="evidence" value="ECO:0007669"/>
    <property type="project" value="UniProtKB-ARBA"/>
</dbReference>
<feature type="compositionally biased region" description="Polar residues" evidence="14">
    <location>
        <begin position="870"/>
        <end position="890"/>
    </location>
</feature>
<dbReference type="GO" id="GO:0006281">
    <property type="term" value="P:DNA repair"/>
    <property type="evidence" value="ECO:0007669"/>
    <property type="project" value="UniProtKB-KW"/>
</dbReference>
<comment type="catalytic activity">
    <reaction evidence="13">
        <text>ATP + H2O = ADP + phosphate + H(+)</text>
        <dbReference type="Rhea" id="RHEA:13065"/>
        <dbReference type="ChEBI" id="CHEBI:15377"/>
        <dbReference type="ChEBI" id="CHEBI:15378"/>
        <dbReference type="ChEBI" id="CHEBI:30616"/>
        <dbReference type="ChEBI" id="CHEBI:43474"/>
        <dbReference type="ChEBI" id="CHEBI:456216"/>
        <dbReference type="EC" id="3.6.4.12"/>
    </reaction>
</comment>
<dbReference type="InterPro" id="IPR011011">
    <property type="entry name" value="Znf_FYVE_PHD"/>
</dbReference>
<dbReference type="InterPro" id="IPR025766">
    <property type="entry name" value="ADD"/>
</dbReference>
<keyword evidence="9" id="KW-0067">ATP-binding</keyword>
<evidence type="ECO:0000313" key="17">
    <source>
        <dbReference type="RefSeq" id="XP_026491084.2"/>
    </source>
</evidence>